<dbReference type="InParanoid" id="A0BZY5"/>
<dbReference type="SUPFAM" id="SSF141571">
    <property type="entry name" value="Pentapeptide repeat-like"/>
    <property type="match status" value="1"/>
</dbReference>
<dbReference type="STRING" id="5888.A0BZY5"/>
<keyword evidence="1" id="KW-1133">Transmembrane helix</keyword>
<dbReference type="KEGG" id="ptm:GSPATT00005954001"/>
<evidence type="ECO:0000313" key="3">
    <source>
        <dbReference type="Proteomes" id="UP000000600"/>
    </source>
</evidence>
<feature type="transmembrane region" description="Helical" evidence="1">
    <location>
        <begin position="2261"/>
        <end position="2281"/>
    </location>
</feature>
<evidence type="ECO:0000256" key="1">
    <source>
        <dbReference type="SAM" id="Phobius"/>
    </source>
</evidence>
<feature type="transmembrane region" description="Helical" evidence="1">
    <location>
        <begin position="2378"/>
        <end position="2402"/>
    </location>
</feature>
<proteinExistence type="predicted"/>
<dbReference type="HOGENOM" id="CLU_000411_0_0_1"/>
<evidence type="ECO:0008006" key="4">
    <source>
        <dbReference type="Google" id="ProtNLM"/>
    </source>
</evidence>
<name>A0BZY5_PARTE</name>
<dbReference type="InterPro" id="IPR006212">
    <property type="entry name" value="Furin_repeat"/>
</dbReference>
<dbReference type="Proteomes" id="UP000000600">
    <property type="component" value="Unassembled WGS sequence"/>
</dbReference>
<protein>
    <recommendedName>
        <fullName evidence="4">Transmembrane protein</fullName>
    </recommendedName>
</protein>
<accession>A0BZY5</accession>
<feature type="transmembrane region" description="Helical" evidence="1">
    <location>
        <begin position="2528"/>
        <end position="2557"/>
    </location>
</feature>
<sequence>MYGVFTYYTPLNQMINLAQTFDMAQQQVHLFSAFFEQYTLIAYQTIDADVDKIYHVIKILSTFTGTMTVYEFEQDYLQYEGLEVGTIFTYSEELLQLKLKVYTLDKMNTVQIDNIFLQKSNVKFIFGGRKNELDLMGFQGIMFLVLNETYLTGIDYLYSRKCYESRKDLSIQYQDYVSTNLNTFNIPVVIYKEYQIQFWNKLETQINPDNLIQVLVIDTQNEIDQQFSLGRNTMQIYYHFQSDSDLLIYCKYYSYKIPYNYYNVDYIQSLIQQAEITHVDPTFIYSWHFIRIQYQKEMLSLEIYFPVLNKNVIIEIQEVRQFSQTMGQITINAKSDSNLEIKGQIASLIFNSCLQDFNIFKPCHFSCFTCNGPFYNNCLSCDENSNRVYDENELTCLCKPWTQEQNLTQCYDLLQDPQVQVIYKQTSEIQGYDRIDPQVICAFGYFLYDGECIRCPSQSQSGYIICIECLLNWKTWIYNSTCIQYEIINKEWADIQIQANLDILDLIQNNLYTYGDGELQVCYYCSAFCDPQINLENCHKLNVNHLGSQAYVYCLYGYDEVNQICQPRKVIEIQQQNNCGSKCLLCDENIKLCVQCVNKKDILLLNRQSCQECTIPNCKYCFQYLNADEIIISSLVSQAFYSNQISSPLEILNEDFLIGCALCEENFIFNFQSMKCELKQSTQDQCSDYFLNDKGNRICLTTLTKDFTQGYELADCTDYIKSCIKCVQSIRKKLFCTQCQKGYYINNFGQCNQCNEQFTECVPDYIISNDNYITKIQPFIQAISKRLELAFNYFQYSEIYGICEGSIGFTKYCSIEIKIPYCKQYYIGQCSECQSYENSNTIVLYNGNCYKCPYQCSYCYPQQSSSNDLFCIKTNLEQVSIDQSTGRPTPKLQNYLKQDQQLIYNFINYLTLATIQSDLIFSKVTINFDVYVEYFDSFLIEIPIKNRIYSQSYISQMIINSKLKVEMVCPYKLDIYYFDEIIIQDFQISINQQFCENIILVNSINGCQLIIKNITMTQQLQENIVKQLFIWKEIDYLEFNTITLDSIQISQFPLFYIKQNKTQKGISVKFENVVFKNCYFYNTSIIQVDLVNPIIDTNYIQFNNLTIINCTLKFSDMIQIVGEQNKLIFQYIELSKISILGCNFENFQLIKNYLANDQIITDITILDTNFIKTNIFLVHSPAHFENIEISQTQFINSSLISTQANTKLNSYSLIFYISQLQLNQITSDSSIITIEHDYYFNVQLSNIRIAKLNQISDLNQNNFLFIIQGKFVLFQDYVCSLIAQSSFQINIINSKYIKVRNVIIFGQESISRISHEKELDIDLEPSLQNLIYIHNSTAISLHNFDISNLKIQNTNLIKIQDDSNFMEIQITDFTIQNIILVQELGIYETSLFKVQLNKASKILFNNFHFLYIFGNSYEKIIKTSEQLSLISFLSFQSEIQLSNFLFQNNIITNTSTALIYLESKMILIFNFTSQFTNIHADWLYQYINMIYSSSSIKVLEQLFPIESEGSIFNIQSQYLTLNNISSQSSKAIQGGFCKIELVLDSEFNITNASISDSMAIGGKESRGGSFYVTAKDSNLILNFIDIQVNTSYSLYDGGFLYLIPSNTYNRIELRNVIALNVISLFKGFFGIEFSLQTQFNFVYLSNILVNVTFDGFYDNTNEFQELSENEISYINNDNGYFYLDYCNLTISNIYMYFDIINQPAFSLRKMENLKLFKLYIEVGELLTSSLILYESYQNNILKLLNIAHLRLRQSKFRVPSIYKNPCFQEFKEEMLFIDIQQSNSFQMKQKNCLITQILLSSLTPDQLISIKFLDEYQKFQIQDAMISQFKEMSFNLGLFNIHYEKYFKSRLEQFLFLNNSCISNNKLNISSKQLGGEQLVLLKKHFYYNNSNSQNGQISISNLNYQIQQSLFIHNTALQKGGAIYIQNSPFYIVSSVVSENRAYQGGGIFNDKILKQDLTHSLETTLFFNNKATYKTNTYGQEYFQLKMDTNQKINQLFNKSYSNNQIARSGNALLHLPSGQSLQSYREFDIQTLTFSNNSINLKFKVQNYFQEDQTLTDLNVVCDVQQDLLDENFKLIKSNFSLTEIKFNSEQNYLNLEEIVFILNPYKNNYLYVGINCDAIENVGYKYTFYVKTIKCQMGEYFSEDQCLACNSSKGYYSVDPLIGYCEKSNPYYIRNHTENLLDLYQGIWRYTLHSSTLEQCFNQPKNCLGGWKFGDETCLEGTLGALCQECDVYNIRGFGKYSKTRDYTCLLCGNQGVVLLEFFFVFIWVLIQIALTVKSTQLQNQKFLYCKAQTKMYDIIVRLSQGINVLILDQSGTVIKLISNYFQIVLVVYTFQLNFISNIEDVFKFVGNSTYSTTNNFDCYLSNLNIEYIYVNLSFIVIIQLIQYIMFVSLSFILEKLQLNTFTLETLYSSFFYLYLSGFLNLIKALSSLLTPKMYGDQQWISANVSYQYWTPVHQKAVYILILPLLIFAGFILPLILFVTLNQNKKNFNNYSIKQKFGYLFNEYSRKFYFWELIRVSQRLLLTLIIVLLQDFIITKGILLIGLLFTYYLMFNISKPFNVGKLNKFEKECLILCIISLLLCLVQFSIYDNQTVLNYILQVLILISLLYLFYQCAMKFISVHISKYEAFFDMIRMIIKKHIKIEYMLKSKYLELSTERRDRIRQLFMKLKASTNKKQTQPPLFTHLVSEQRITYASVDNEGSQKTRLI</sequence>
<organism evidence="2 3">
    <name type="scientific">Paramecium tetraurelia</name>
    <dbReference type="NCBI Taxonomy" id="5888"/>
    <lineage>
        <taxon>Eukaryota</taxon>
        <taxon>Sar</taxon>
        <taxon>Alveolata</taxon>
        <taxon>Ciliophora</taxon>
        <taxon>Intramacronucleata</taxon>
        <taxon>Oligohymenophorea</taxon>
        <taxon>Peniculida</taxon>
        <taxon>Parameciidae</taxon>
        <taxon>Paramecium</taxon>
    </lineage>
</organism>
<dbReference type="EMBL" id="CT868030">
    <property type="protein sequence ID" value="CAK64102.1"/>
    <property type="molecule type" value="Genomic_DNA"/>
</dbReference>
<dbReference type="PANTHER" id="PTHR11319:SF35">
    <property type="entry name" value="OUTER MEMBRANE PROTEIN PMPC-RELATED"/>
    <property type="match status" value="1"/>
</dbReference>
<feature type="transmembrane region" description="Helical" evidence="1">
    <location>
        <begin position="2414"/>
        <end position="2434"/>
    </location>
</feature>
<dbReference type="CDD" id="cd00064">
    <property type="entry name" value="FU"/>
    <property type="match status" value="1"/>
</dbReference>
<reference evidence="2 3" key="1">
    <citation type="journal article" date="2006" name="Nature">
        <title>Global trends of whole-genome duplications revealed by the ciliate Paramecium tetraurelia.</title>
        <authorList>
            <consortium name="Genoscope"/>
            <person name="Aury J.-M."/>
            <person name="Jaillon O."/>
            <person name="Duret L."/>
            <person name="Noel B."/>
            <person name="Jubin C."/>
            <person name="Porcel B.M."/>
            <person name="Segurens B."/>
            <person name="Daubin V."/>
            <person name="Anthouard V."/>
            <person name="Aiach N."/>
            <person name="Arnaiz O."/>
            <person name="Billaut A."/>
            <person name="Beisson J."/>
            <person name="Blanc I."/>
            <person name="Bouhouche K."/>
            <person name="Camara F."/>
            <person name="Duharcourt S."/>
            <person name="Guigo R."/>
            <person name="Gogendeau D."/>
            <person name="Katinka M."/>
            <person name="Keller A.-M."/>
            <person name="Kissmehl R."/>
            <person name="Klotz C."/>
            <person name="Koll F."/>
            <person name="Le Moue A."/>
            <person name="Lepere C."/>
            <person name="Malinsky S."/>
            <person name="Nowacki M."/>
            <person name="Nowak J.K."/>
            <person name="Plattner H."/>
            <person name="Poulain J."/>
            <person name="Ruiz F."/>
            <person name="Serrano V."/>
            <person name="Zagulski M."/>
            <person name="Dessen P."/>
            <person name="Betermier M."/>
            <person name="Weissenbach J."/>
            <person name="Scarpelli C."/>
            <person name="Schachter V."/>
            <person name="Sperling L."/>
            <person name="Meyer E."/>
            <person name="Cohen J."/>
            <person name="Wincker P."/>
        </authorList>
    </citation>
    <scope>NUCLEOTIDE SEQUENCE [LARGE SCALE GENOMIC DNA]</scope>
    <source>
        <strain evidence="2 3">Stock d4-2</strain>
    </source>
</reference>
<feature type="transmembrane region" description="Helical" evidence="1">
    <location>
        <begin position="2577"/>
        <end position="2594"/>
    </location>
</feature>
<dbReference type="GeneID" id="5017284"/>
<dbReference type="PANTHER" id="PTHR11319">
    <property type="entry name" value="G PROTEIN-COUPLED RECEPTOR-RELATED"/>
    <property type="match status" value="1"/>
</dbReference>
<keyword evidence="1" id="KW-0812">Transmembrane</keyword>
<feature type="transmembrane region" description="Helical" evidence="1">
    <location>
        <begin position="2465"/>
        <end position="2489"/>
    </location>
</feature>
<keyword evidence="3" id="KW-1185">Reference proteome</keyword>
<dbReference type="RefSeq" id="XP_001431500.1">
    <property type="nucleotide sequence ID" value="XM_001431463.1"/>
</dbReference>
<keyword evidence="1" id="KW-0472">Membrane</keyword>
<evidence type="ECO:0000313" key="2">
    <source>
        <dbReference type="EMBL" id="CAK64102.1"/>
    </source>
</evidence>
<dbReference type="OrthoDB" id="306115at2759"/>
<feature type="transmembrane region" description="Helical" evidence="1">
    <location>
        <begin position="2600"/>
        <end position="2618"/>
    </location>
</feature>
<dbReference type="OMA" id="NLIYIHN"/>
<gene>
    <name evidence="2" type="ORF">GSPATT00005954001</name>
</gene>